<feature type="compositionally biased region" description="Basic and acidic residues" evidence="1">
    <location>
        <begin position="79"/>
        <end position="102"/>
    </location>
</feature>
<dbReference type="Proteomes" id="UP000499080">
    <property type="component" value="Unassembled WGS sequence"/>
</dbReference>
<feature type="compositionally biased region" description="Basic and acidic residues" evidence="1">
    <location>
        <begin position="57"/>
        <end position="72"/>
    </location>
</feature>
<evidence type="ECO:0000313" key="3">
    <source>
        <dbReference type="Proteomes" id="UP000499080"/>
    </source>
</evidence>
<comment type="caution">
    <text evidence="2">The sequence shown here is derived from an EMBL/GenBank/DDBJ whole genome shotgun (WGS) entry which is preliminary data.</text>
</comment>
<feature type="region of interest" description="Disordered" evidence="1">
    <location>
        <begin position="1"/>
        <end position="22"/>
    </location>
</feature>
<dbReference type="AlphaFoldDB" id="A0A4Y2FMZ9"/>
<reference evidence="2 3" key="1">
    <citation type="journal article" date="2019" name="Sci. Rep.">
        <title>Orb-weaving spider Araneus ventricosus genome elucidates the spidroin gene catalogue.</title>
        <authorList>
            <person name="Kono N."/>
            <person name="Nakamura H."/>
            <person name="Ohtoshi R."/>
            <person name="Moran D.A.P."/>
            <person name="Shinohara A."/>
            <person name="Yoshida Y."/>
            <person name="Fujiwara M."/>
            <person name="Mori M."/>
            <person name="Tomita M."/>
            <person name="Arakawa K."/>
        </authorList>
    </citation>
    <scope>NUCLEOTIDE SEQUENCE [LARGE SCALE GENOMIC DNA]</scope>
</reference>
<evidence type="ECO:0000256" key="1">
    <source>
        <dbReference type="SAM" id="MobiDB-lite"/>
    </source>
</evidence>
<evidence type="ECO:0000313" key="2">
    <source>
        <dbReference type="EMBL" id="GBM42850.1"/>
    </source>
</evidence>
<accession>A0A4Y2FMZ9</accession>
<sequence>MIKITKQVPSFLLPRRERDNPSLYPVPSFLVLCVTQYCSFTKRDETTAHASRTAPLQKKETSPGDVESHKQVELNSFKSFDRTKEPKSFVRERPGQDGERQL</sequence>
<feature type="region of interest" description="Disordered" evidence="1">
    <location>
        <begin position="44"/>
        <end position="102"/>
    </location>
</feature>
<proteinExistence type="predicted"/>
<name>A0A4Y2FMZ9_ARAVE</name>
<keyword evidence="3" id="KW-1185">Reference proteome</keyword>
<organism evidence="2 3">
    <name type="scientific">Araneus ventricosus</name>
    <name type="common">Orbweaver spider</name>
    <name type="synonym">Epeira ventricosa</name>
    <dbReference type="NCBI Taxonomy" id="182803"/>
    <lineage>
        <taxon>Eukaryota</taxon>
        <taxon>Metazoa</taxon>
        <taxon>Ecdysozoa</taxon>
        <taxon>Arthropoda</taxon>
        <taxon>Chelicerata</taxon>
        <taxon>Arachnida</taxon>
        <taxon>Araneae</taxon>
        <taxon>Araneomorphae</taxon>
        <taxon>Entelegynae</taxon>
        <taxon>Araneoidea</taxon>
        <taxon>Araneidae</taxon>
        <taxon>Araneus</taxon>
    </lineage>
</organism>
<gene>
    <name evidence="2" type="ORF">AVEN_161608_1</name>
</gene>
<dbReference type="EMBL" id="BGPR01001007">
    <property type="protein sequence ID" value="GBM42850.1"/>
    <property type="molecule type" value="Genomic_DNA"/>
</dbReference>
<protein>
    <submittedName>
        <fullName evidence="2">Uncharacterized protein</fullName>
    </submittedName>
</protein>